<comment type="caution">
    <text evidence="13">The sequence shown here is derived from an EMBL/GenBank/DDBJ whole genome shotgun (WGS) entry which is preliminary data.</text>
</comment>
<dbReference type="InterPro" id="IPR051881">
    <property type="entry name" value="Copper_transport_ATOX1-like"/>
</dbReference>
<evidence type="ECO:0000256" key="7">
    <source>
        <dbReference type="ARBA" id="ARBA00037651"/>
    </source>
</evidence>
<dbReference type="GO" id="GO:0046872">
    <property type="term" value="F:metal ion binding"/>
    <property type="evidence" value="ECO:0007669"/>
    <property type="project" value="UniProtKB-KW"/>
</dbReference>
<dbReference type="GO" id="GO:0006825">
    <property type="term" value="P:copper ion transport"/>
    <property type="evidence" value="ECO:0007669"/>
    <property type="project" value="UniProtKB-KW"/>
</dbReference>
<keyword evidence="3" id="KW-0187">Copper transport</keyword>
<evidence type="ECO:0000256" key="5">
    <source>
        <dbReference type="ARBA" id="ARBA00023065"/>
    </source>
</evidence>
<dbReference type="PANTHER" id="PTHR46365">
    <property type="entry name" value="COPPER TRANSPORT PROTEIN ATOX1"/>
    <property type="match status" value="1"/>
</dbReference>
<keyword evidence="1" id="KW-0813">Transport</keyword>
<dbReference type="PROSITE" id="PS50846">
    <property type="entry name" value="HMA_2"/>
    <property type="match status" value="1"/>
</dbReference>
<keyword evidence="2" id="KW-0479">Metal-binding</keyword>
<evidence type="ECO:0000256" key="8">
    <source>
        <dbReference type="ARBA" id="ARBA00038171"/>
    </source>
</evidence>
<proteinExistence type="inferred from homology"/>
<evidence type="ECO:0000256" key="1">
    <source>
        <dbReference type="ARBA" id="ARBA00022448"/>
    </source>
</evidence>
<protein>
    <recommendedName>
        <fullName evidence="9">Copper transport protein ATOX1</fullName>
    </recommendedName>
    <alternativeName>
        <fullName evidence="10">Metal transport protein ATX1</fullName>
    </alternativeName>
</protein>
<keyword evidence="5" id="KW-0406">Ion transport</keyword>
<reference evidence="13" key="1">
    <citation type="submission" date="2022-07" db="EMBL/GenBank/DDBJ databases">
        <title>Chromosome-level genome of Muraenolepis orangiensis.</title>
        <authorList>
            <person name="Kim J."/>
        </authorList>
    </citation>
    <scope>NUCLEOTIDE SEQUENCE</scope>
    <source>
        <strain evidence="13">KU_S4_2022</strain>
        <tissue evidence="13">Muscle</tissue>
    </source>
</reference>
<comment type="similarity">
    <text evidence="8">Belongs to the ATX1 family.</text>
</comment>
<gene>
    <name evidence="13" type="ORF">NHX12_011348</name>
</gene>
<dbReference type="AlphaFoldDB" id="A0A9Q0DG58"/>
<comment type="function">
    <text evidence="7">Binds and deliver cytosolic copper to the copper ATPase proteins. May be important in cellular antioxidant defense.</text>
</comment>
<accession>A0A9Q0DG58</accession>
<keyword evidence="6" id="KW-0143">Chaperone</keyword>
<dbReference type="Pfam" id="PF00403">
    <property type="entry name" value="HMA"/>
    <property type="match status" value="1"/>
</dbReference>
<evidence type="ECO:0000256" key="4">
    <source>
        <dbReference type="ARBA" id="ARBA00023008"/>
    </source>
</evidence>
<dbReference type="SUPFAM" id="SSF55008">
    <property type="entry name" value="HMA, heavy metal-associated domain"/>
    <property type="match status" value="1"/>
</dbReference>
<evidence type="ECO:0000256" key="2">
    <source>
        <dbReference type="ARBA" id="ARBA00022723"/>
    </source>
</evidence>
<evidence type="ECO:0000313" key="13">
    <source>
        <dbReference type="EMBL" id="KAJ3587751.1"/>
    </source>
</evidence>
<organism evidence="13 14">
    <name type="scientific">Muraenolepis orangiensis</name>
    <name type="common">Patagonian moray cod</name>
    <dbReference type="NCBI Taxonomy" id="630683"/>
    <lineage>
        <taxon>Eukaryota</taxon>
        <taxon>Metazoa</taxon>
        <taxon>Chordata</taxon>
        <taxon>Craniata</taxon>
        <taxon>Vertebrata</taxon>
        <taxon>Euteleostomi</taxon>
        <taxon>Actinopterygii</taxon>
        <taxon>Neopterygii</taxon>
        <taxon>Teleostei</taxon>
        <taxon>Neoteleostei</taxon>
        <taxon>Acanthomorphata</taxon>
        <taxon>Zeiogadaria</taxon>
        <taxon>Gadariae</taxon>
        <taxon>Gadiformes</taxon>
        <taxon>Muraenolepidoidei</taxon>
        <taxon>Muraenolepididae</taxon>
        <taxon>Muraenolepis</taxon>
    </lineage>
</organism>
<evidence type="ECO:0000256" key="11">
    <source>
        <dbReference type="ARBA" id="ARBA00046351"/>
    </source>
</evidence>
<evidence type="ECO:0000313" key="14">
    <source>
        <dbReference type="Proteomes" id="UP001148018"/>
    </source>
</evidence>
<dbReference type="OrthoDB" id="689350at2759"/>
<dbReference type="InterPro" id="IPR036163">
    <property type="entry name" value="HMA_dom_sf"/>
</dbReference>
<evidence type="ECO:0000256" key="9">
    <source>
        <dbReference type="ARBA" id="ARBA00040962"/>
    </source>
</evidence>
<dbReference type="GO" id="GO:0016531">
    <property type="term" value="F:copper chaperone activity"/>
    <property type="evidence" value="ECO:0007669"/>
    <property type="project" value="TreeGrafter"/>
</dbReference>
<dbReference type="CDD" id="cd00371">
    <property type="entry name" value="HMA"/>
    <property type="match status" value="1"/>
</dbReference>
<dbReference type="PANTHER" id="PTHR46365:SF1">
    <property type="entry name" value="COPPER TRANSPORT PROTEIN ATOX1"/>
    <property type="match status" value="1"/>
</dbReference>
<dbReference type="InterPro" id="IPR006121">
    <property type="entry name" value="HMA_dom"/>
</dbReference>
<evidence type="ECO:0000259" key="12">
    <source>
        <dbReference type="PROSITE" id="PS50846"/>
    </source>
</evidence>
<dbReference type="Proteomes" id="UP001148018">
    <property type="component" value="Unassembled WGS sequence"/>
</dbReference>
<name>A0A9Q0DG58_9TELE</name>
<evidence type="ECO:0000256" key="10">
    <source>
        <dbReference type="ARBA" id="ARBA00043201"/>
    </source>
</evidence>
<dbReference type="EMBL" id="JANIIK010000116">
    <property type="protein sequence ID" value="KAJ3587751.1"/>
    <property type="molecule type" value="Genomic_DNA"/>
</dbReference>
<keyword evidence="4" id="KW-0186">Copper</keyword>
<evidence type="ECO:0000256" key="3">
    <source>
        <dbReference type="ARBA" id="ARBA00022796"/>
    </source>
</evidence>
<dbReference type="Gene3D" id="3.30.70.100">
    <property type="match status" value="1"/>
</dbReference>
<dbReference type="GO" id="GO:0005829">
    <property type="term" value="C:cytosol"/>
    <property type="evidence" value="ECO:0007669"/>
    <property type="project" value="TreeGrafter"/>
</dbReference>
<keyword evidence="14" id="KW-1185">Reference proteome</keyword>
<sequence>MTKHEFEVAMTCEGCSGAITRILNKLGDEVKFEIDLPKRLVWIESEKEMDILMETLKKSGLEVKYNGTK</sequence>
<evidence type="ECO:0000256" key="6">
    <source>
        <dbReference type="ARBA" id="ARBA00023186"/>
    </source>
</evidence>
<feature type="domain" description="HMA" evidence="12">
    <location>
        <begin position="1"/>
        <end position="64"/>
    </location>
</feature>
<comment type="subunit">
    <text evidence="11">Homodimer. Interacts with ATP7B. Interacts with ATP7A. Interacts (via dimer form) with SLC31A1 (via C-terminal domain); this interaction improves ATOX1 stability and controls intracellular Cu(I) levels.</text>
</comment>
<dbReference type="FunFam" id="3.30.70.100:FF:000008">
    <property type="entry name" value="Copper transport protein ATOX1"/>
    <property type="match status" value="1"/>
</dbReference>